<dbReference type="PANTHER" id="PTHR10219:SF28">
    <property type="entry name" value="ACD11 HOMOLOG PROTEIN"/>
    <property type="match status" value="1"/>
</dbReference>
<dbReference type="InterPro" id="IPR036497">
    <property type="entry name" value="GLTP_sf"/>
</dbReference>
<dbReference type="Gene3D" id="1.10.3520.10">
    <property type="entry name" value="Glycolipid transfer protein"/>
    <property type="match status" value="1"/>
</dbReference>
<reference evidence="3" key="1">
    <citation type="journal article" date="2020" name="Nat. Commun.">
        <title>Genome assembly of wild tea tree DASZ reveals pedigree and selection history of tea varieties.</title>
        <authorList>
            <person name="Zhang W."/>
            <person name="Zhang Y."/>
            <person name="Qiu H."/>
            <person name="Guo Y."/>
            <person name="Wan H."/>
            <person name="Zhang X."/>
            <person name="Scossa F."/>
            <person name="Alseekh S."/>
            <person name="Zhang Q."/>
            <person name="Wang P."/>
            <person name="Xu L."/>
            <person name="Schmidt M.H."/>
            <person name="Jia X."/>
            <person name="Li D."/>
            <person name="Zhu A."/>
            <person name="Guo F."/>
            <person name="Chen W."/>
            <person name="Ni D."/>
            <person name="Usadel B."/>
            <person name="Fernie A.R."/>
            <person name="Wen W."/>
        </authorList>
    </citation>
    <scope>NUCLEOTIDE SEQUENCE [LARGE SCALE GENOMIC DNA]</scope>
    <source>
        <strain evidence="3">cv. G240</strain>
    </source>
</reference>
<evidence type="ECO:0000313" key="2">
    <source>
        <dbReference type="EMBL" id="KAF5943838.1"/>
    </source>
</evidence>
<evidence type="ECO:0000259" key="1">
    <source>
        <dbReference type="Pfam" id="PF08718"/>
    </source>
</evidence>
<dbReference type="SUPFAM" id="SSF110004">
    <property type="entry name" value="Glycolipid transfer protein, GLTP"/>
    <property type="match status" value="1"/>
</dbReference>
<dbReference type="Pfam" id="PF08718">
    <property type="entry name" value="GLTP"/>
    <property type="match status" value="1"/>
</dbReference>
<gene>
    <name evidence="2" type="ORF">HYC85_017915</name>
</gene>
<dbReference type="PROSITE" id="PS51311">
    <property type="entry name" value="SCGB"/>
    <property type="match status" value="1"/>
</dbReference>
<dbReference type="Proteomes" id="UP000593564">
    <property type="component" value="Unassembled WGS sequence"/>
</dbReference>
<sequence>MDKELQQCTEMSSQVKRRRMLQFDNEILGSPLCNEEISSVFLKSKVRDLVEASNMYGTLNNVLDVDVKNDTVRTQGSLSCNLRRVRQGLDLIRAIFENFLSSEYCSLKEAASEAYAQVCAPYHTWAVRTAVYAGMCALPTWEQLLLKLNENALLQRHKLIATAASSTFGDKRH</sequence>
<dbReference type="GO" id="GO:1902387">
    <property type="term" value="F:ceramide 1-phosphate binding"/>
    <property type="evidence" value="ECO:0007669"/>
    <property type="project" value="TreeGrafter"/>
</dbReference>
<protein>
    <recommendedName>
        <fullName evidence="1">Glycolipid transfer protein domain-containing protein</fullName>
    </recommendedName>
</protein>
<comment type="caution">
    <text evidence="2">The sequence shown here is derived from an EMBL/GenBank/DDBJ whole genome shotgun (WGS) entry which is preliminary data.</text>
</comment>
<name>A0A7J7GWR2_CAMSI</name>
<dbReference type="GO" id="GO:0005829">
    <property type="term" value="C:cytosol"/>
    <property type="evidence" value="ECO:0007669"/>
    <property type="project" value="TreeGrafter"/>
</dbReference>
<dbReference type="InterPro" id="IPR014830">
    <property type="entry name" value="Glycolipid_transfer_prot_dom"/>
</dbReference>
<dbReference type="AlphaFoldDB" id="A0A7J7GWR2"/>
<evidence type="ECO:0000313" key="3">
    <source>
        <dbReference type="Proteomes" id="UP000593564"/>
    </source>
</evidence>
<feature type="domain" description="Glycolipid transfer protein" evidence="1">
    <location>
        <begin position="44"/>
        <end position="150"/>
    </location>
</feature>
<dbReference type="EMBL" id="JACBKZ010000008">
    <property type="protein sequence ID" value="KAF5943838.1"/>
    <property type="molecule type" value="Genomic_DNA"/>
</dbReference>
<accession>A0A7J7GWR2</accession>
<dbReference type="PANTHER" id="PTHR10219">
    <property type="entry name" value="GLYCOLIPID TRANSFER PROTEIN-RELATED"/>
    <property type="match status" value="1"/>
</dbReference>
<proteinExistence type="predicted"/>
<keyword evidence="3" id="KW-1185">Reference proteome</keyword>
<dbReference type="GO" id="GO:1902388">
    <property type="term" value="F:ceramide 1-phosphate transfer activity"/>
    <property type="evidence" value="ECO:0007669"/>
    <property type="project" value="TreeGrafter"/>
</dbReference>
<dbReference type="InterPro" id="IPR016126">
    <property type="entry name" value="Secretoglobin"/>
</dbReference>
<reference evidence="2 3" key="2">
    <citation type="submission" date="2020-07" db="EMBL/GenBank/DDBJ databases">
        <title>Genome assembly of wild tea tree DASZ reveals pedigree and selection history of tea varieties.</title>
        <authorList>
            <person name="Zhang W."/>
        </authorList>
    </citation>
    <scope>NUCLEOTIDE SEQUENCE [LARGE SCALE GENOMIC DNA]</scope>
    <source>
        <strain evidence="3">cv. G240</strain>
        <tissue evidence="2">Leaf</tissue>
    </source>
</reference>
<organism evidence="2 3">
    <name type="scientific">Camellia sinensis</name>
    <name type="common">Tea plant</name>
    <name type="synonym">Thea sinensis</name>
    <dbReference type="NCBI Taxonomy" id="4442"/>
    <lineage>
        <taxon>Eukaryota</taxon>
        <taxon>Viridiplantae</taxon>
        <taxon>Streptophyta</taxon>
        <taxon>Embryophyta</taxon>
        <taxon>Tracheophyta</taxon>
        <taxon>Spermatophyta</taxon>
        <taxon>Magnoliopsida</taxon>
        <taxon>eudicotyledons</taxon>
        <taxon>Gunneridae</taxon>
        <taxon>Pentapetalae</taxon>
        <taxon>asterids</taxon>
        <taxon>Ericales</taxon>
        <taxon>Theaceae</taxon>
        <taxon>Camellia</taxon>
    </lineage>
</organism>
<dbReference type="GO" id="GO:0016020">
    <property type="term" value="C:membrane"/>
    <property type="evidence" value="ECO:0007669"/>
    <property type="project" value="TreeGrafter"/>
</dbReference>